<evidence type="ECO:0000256" key="1">
    <source>
        <dbReference type="SAM" id="SignalP"/>
    </source>
</evidence>
<dbReference type="Proteomes" id="UP001153712">
    <property type="component" value="Chromosome 15"/>
</dbReference>
<keyword evidence="1" id="KW-0732">Signal</keyword>
<gene>
    <name evidence="2" type="ORF">PHYEVI_LOCUS4415</name>
</gene>
<accession>A0A9P0DUZ8</accession>
<feature type="signal peptide" evidence="1">
    <location>
        <begin position="1"/>
        <end position="19"/>
    </location>
</feature>
<sequence length="210" mass="25015">MYWTEKCLRIAAICQAIMACTVDCMAINTAEKIEENMTDEIFYNFLRYPCDSPFNFTNALSQLNIFKKGLEENIQCFRISRDVHYIKTCPDGSRIIKKLEEKKMISIFSNQFQKYAIFIHNVIKSIPDWDDRKRCYKNLLDNMKAVICEFFYQKKFVGKLKGYNTKCIPKIWDMTISNAFSQQFVQSFEYFIYKSSEILDRIDYYDEDSI</sequence>
<dbReference type="AlphaFoldDB" id="A0A9P0DUZ8"/>
<organism evidence="2 3">
    <name type="scientific">Phyllotreta striolata</name>
    <name type="common">Striped flea beetle</name>
    <name type="synonym">Crioceris striolata</name>
    <dbReference type="NCBI Taxonomy" id="444603"/>
    <lineage>
        <taxon>Eukaryota</taxon>
        <taxon>Metazoa</taxon>
        <taxon>Ecdysozoa</taxon>
        <taxon>Arthropoda</taxon>
        <taxon>Hexapoda</taxon>
        <taxon>Insecta</taxon>
        <taxon>Pterygota</taxon>
        <taxon>Neoptera</taxon>
        <taxon>Endopterygota</taxon>
        <taxon>Coleoptera</taxon>
        <taxon>Polyphaga</taxon>
        <taxon>Cucujiformia</taxon>
        <taxon>Chrysomeloidea</taxon>
        <taxon>Chrysomelidae</taxon>
        <taxon>Galerucinae</taxon>
        <taxon>Alticini</taxon>
        <taxon>Phyllotreta</taxon>
    </lineage>
</organism>
<evidence type="ECO:0000313" key="3">
    <source>
        <dbReference type="Proteomes" id="UP001153712"/>
    </source>
</evidence>
<feature type="chain" id="PRO_5040483148" evidence="1">
    <location>
        <begin position="20"/>
        <end position="210"/>
    </location>
</feature>
<name>A0A9P0DUZ8_PHYSR</name>
<proteinExistence type="predicted"/>
<dbReference type="EMBL" id="OU900108">
    <property type="protein sequence ID" value="CAH1167146.1"/>
    <property type="molecule type" value="Genomic_DNA"/>
</dbReference>
<reference evidence="2" key="1">
    <citation type="submission" date="2022-01" db="EMBL/GenBank/DDBJ databases">
        <authorList>
            <person name="King R."/>
        </authorList>
    </citation>
    <scope>NUCLEOTIDE SEQUENCE</scope>
</reference>
<dbReference type="PROSITE" id="PS51257">
    <property type="entry name" value="PROKAR_LIPOPROTEIN"/>
    <property type="match status" value="1"/>
</dbReference>
<evidence type="ECO:0000313" key="2">
    <source>
        <dbReference type="EMBL" id="CAH1167146.1"/>
    </source>
</evidence>
<protein>
    <submittedName>
        <fullName evidence="2">Uncharacterized protein</fullName>
    </submittedName>
</protein>
<keyword evidence="3" id="KW-1185">Reference proteome</keyword>